<dbReference type="AlphaFoldDB" id="X0TST7"/>
<evidence type="ECO:0000313" key="1">
    <source>
        <dbReference type="EMBL" id="GAF96269.1"/>
    </source>
</evidence>
<name>X0TST7_9ZZZZ</name>
<dbReference type="EMBL" id="BARS01013386">
    <property type="protein sequence ID" value="GAF96269.1"/>
    <property type="molecule type" value="Genomic_DNA"/>
</dbReference>
<dbReference type="GO" id="GO:0016787">
    <property type="term" value="F:hydrolase activity"/>
    <property type="evidence" value="ECO:0007669"/>
    <property type="project" value="InterPro"/>
</dbReference>
<dbReference type="PANTHER" id="PTHR43808">
    <property type="entry name" value="ACETYLORNITHINE DEACETYLASE"/>
    <property type="match status" value="1"/>
</dbReference>
<dbReference type="InterPro" id="IPR002933">
    <property type="entry name" value="Peptidase_M20"/>
</dbReference>
<proteinExistence type="predicted"/>
<organism evidence="1">
    <name type="scientific">marine sediment metagenome</name>
    <dbReference type="NCBI Taxonomy" id="412755"/>
    <lineage>
        <taxon>unclassified sequences</taxon>
        <taxon>metagenomes</taxon>
        <taxon>ecological metagenomes</taxon>
    </lineage>
</organism>
<reference evidence="1" key="1">
    <citation type="journal article" date="2014" name="Front. Microbiol.">
        <title>High frequency of phylogenetically diverse reductive dehalogenase-homologous genes in deep subseafloor sedimentary metagenomes.</title>
        <authorList>
            <person name="Kawai M."/>
            <person name="Futagami T."/>
            <person name="Toyoda A."/>
            <person name="Takaki Y."/>
            <person name="Nishi S."/>
            <person name="Hori S."/>
            <person name="Arai W."/>
            <person name="Tsubouchi T."/>
            <person name="Morono Y."/>
            <person name="Uchiyama I."/>
            <person name="Ito T."/>
            <person name="Fujiyama A."/>
            <person name="Inagaki F."/>
            <person name="Takami H."/>
        </authorList>
    </citation>
    <scope>NUCLEOTIDE SEQUENCE</scope>
    <source>
        <strain evidence="1">Expedition CK06-06</strain>
    </source>
</reference>
<dbReference type="PANTHER" id="PTHR43808:SF32">
    <property type="entry name" value="ARGE_DAPE-RELATED DEACYLASE"/>
    <property type="match status" value="1"/>
</dbReference>
<comment type="caution">
    <text evidence="1">The sequence shown here is derived from an EMBL/GenBank/DDBJ whole genome shotgun (WGS) entry which is preliminary data.</text>
</comment>
<protein>
    <recommendedName>
        <fullName evidence="2">Peptidase M20 dimerisation domain-containing protein</fullName>
    </recommendedName>
</protein>
<dbReference type="Pfam" id="PF01546">
    <property type="entry name" value="Peptidase_M20"/>
    <property type="match status" value="1"/>
</dbReference>
<sequence>MKIHNIMKNIDSKKNKIVKLLQNLIQIKSVNPPGSTSEIAGYIKEYISEHGLKCELYEQEKTKVNAVGTLSGSGDKKFIWNGHLDVVPISKPDGWSVDPWEGKVISSKILGRGTADMKGSIAAV</sequence>
<gene>
    <name evidence="1" type="ORF">S01H1_23274</name>
</gene>
<evidence type="ECO:0008006" key="2">
    <source>
        <dbReference type="Google" id="ProtNLM"/>
    </source>
</evidence>
<feature type="non-terminal residue" evidence="1">
    <location>
        <position position="124"/>
    </location>
</feature>
<dbReference type="Gene3D" id="3.40.630.10">
    <property type="entry name" value="Zn peptidases"/>
    <property type="match status" value="1"/>
</dbReference>
<accession>X0TST7</accession>
<dbReference type="SUPFAM" id="SSF53187">
    <property type="entry name" value="Zn-dependent exopeptidases"/>
    <property type="match status" value="1"/>
</dbReference>
<dbReference type="InterPro" id="IPR050072">
    <property type="entry name" value="Peptidase_M20A"/>
</dbReference>